<dbReference type="EMBL" id="JAPDOG010000002">
    <property type="protein sequence ID" value="MCW3780564.1"/>
    <property type="molecule type" value="Genomic_DNA"/>
</dbReference>
<dbReference type="InterPro" id="IPR001915">
    <property type="entry name" value="Peptidase_M48"/>
</dbReference>
<evidence type="ECO:0000259" key="8">
    <source>
        <dbReference type="Pfam" id="PF01435"/>
    </source>
</evidence>
<keyword evidence="7" id="KW-0812">Transmembrane</keyword>
<dbReference type="Proteomes" id="UP001207582">
    <property type="component" value="Unassembled WGS sequence"/>
</dbReference>
<keyword evidence="3 6" id="KW-0378">Hydrolase</keyword>
<keyword evidence="4 6" id="KW-0862">Zinc</keyword>
<comment type="caution">
    <text evidence="9">The sequence shown here is derived from an EMBL/GenBank/DDBJ whole genome shotgun (WGS) entry which is preliminary data.</text>
</comment>
<organism evidence="9 10">
    <name type="scientific">Defluviimonas salinarum</name>
    <dbReference type="NCBI Taxonomy" id="2992147"/>
    <lineage>
        <taxon>Bacteria</taxon>
        <taxon>Pseudomonadati</taxon>
        <taxon>Pseudomonadota</taxon>
        <taxon>Alphaproteobacteria</taxon>
        <taxon>Rhodobacterales</taxon>
        <taxon>Paracoccaceae</taxon>
        <taxon>Albidovulum</taxon>
    </lineage>
</organism>
<evidence type="ECO:0000256" key="4">
    <source>
        <dbReference type="ARBA" id="ARBA00022833"/>
    </source>
</evidence>
<dbReference type="RefSeq" id="WP_264771048.1">
    <property type="nucleotide sequence ID" value="NZ_JAPDOG010000002.1"/>
</dbReference>
<evidence type="ECO:0000313" key="9">
    <source>
        <dbReference type="EMBL" id="MCW3780564.1"/>
    </source>
</evidence>
<sequence length="375" mass="40122">MTGPEGPVEAAFFDGMTARRWAARIAPAPDGLSLVILREGAAPLSWRFDRLRALADESDATRLTLTVLAETEDEAPRDPARLVVTDPAAVAWLLRTRPGLMRRDLRAGTFRKVALWLGGAVAAVVMMLYVILPGLADYLAEHLPRETEVAFGRSVMRQVEWIVSDESGADLACTDAEGLAALDAMKARLVGERDLGYEIELRVFDHEMVNAFAAPGGQVVIFRGLIDEAESAEEVAAVLGHEIGHVVARDPIRLTLRAVGSAGILSLILGDVTGGTVIAAAGEHVLQTSYTREAETAADAFAYRLLNEAGISSEPMAGFFDRIAKMTDLLPEYLSSHPLSAGRAEAARVNAAAQTATAPVLNAAEWQALRGICKD</sequence>
<evidence type="ECO:0000256" key="1">
    <source>
        <dbReference type="ARBA" id="ARBA00022670"/>
    </source>
</evidence>
<name>A0ABT3IZG3_9RHOB</name>
<proteinExistence type="inferred from homology"/>
<dbReference type="CDD" id="cd07332">
    <property type="entry name" value="M48C_Oma1_like"/>
    <property type="match status" value="1"/>
</dbReference>
<evidence type="ECO:0000256" key="6">
    <source>
        <dbReference type="RuleBase" id="RU003983"/>
    </source>
</evidence>
<keyword evidence="10" id="KW-1185">Reference proteome</keyword>
<gene>
    <name evidence="9" type="ORF">OM960_03080</name>
</gene>
<keyword evidence="2" id="KW-0479">Metal-binding</keyword>
<comment type="similarity">
    <text evidence="6">Belongs to the peptidase M48 family.</text>
</comment>
<dbReference type="InterPro" id="IPR051156">
    <property type="entry name" value="Mito/Outer_Membr_Metalloprot"/>
</dbReference>
<evidence type="ECO:0000256" key="3">
    <source>
        <dbReference type="ARBA" id="ARBA00022801"/>
    </source>
</evidence>
<dbReference type="Gene3D" id="3.30.2010.10">
    <property type="entry name" value="Metalloproteases ('zincins'), catalytic domain"/>
    <property type="match status" value="1"/>
</dbReference>
<keyword evidence="7" id="KW-0472">Membrane</keyword>
<keyword evidence="5 6" id="KW-0482">Metalloprotease</keyword>
<comment type="cofactor">
    <cofactor evidence="6">
        <name>Zn(2+)</name>
        <dbReference type="ChEBI" id="CHEBI:29105"/>
    </cofactor>
    <text evidence="6">Binds 1 zinc ion per subunit.</text>
</comment>
<dbReference type="Pfam" id="PF01435">
    <property type="entry name" value="Peptidase_M48"/>
    <property type="match status" value="1"/>
</dbReference>
<evidence type="ECO:0000256" key="5">
    <source>
        <dbReference type="ARBA" id="ARBA00023049"/>
    </source>
</evidence>
<evidence type="ECO:0000313" key="10">
    <source>
        <dbReference type="Proteomes" id="UP001207582"/>
    </source>
</evidence>
<feature type="transmembrane region" description="Helical" evidence="7">
    <location>
        <begin position="113"/>
        <end position="132"/>
    </location>
</feature>
<evidence type="ECO:0000256" key="7">
    <source>
        <dbReference type="SAM" id="Phobius"/>
    </source>
</evidence>
<accession>A0ABT3IZG3</accession>
<reference evidence="9 10" key="1">
    <citation type="submission" date="2022-10" db="EMBL/GenBank/DDBJ databases">
        <title>Defluviimonas sp. CAU 1641 isolated from mud.</title>
        <authorList>
            <person name="Kim W."/>
        </authorList>
    </citation>
    <scope>NUCLEOTIDE SEQUENCE [LARGE SCALE GENOMIC DNA]</scope>
    <source>
        <strain evidence="9 10">CAU 1641</strain>
    </source>
</reference>
<dbReference type="PANTHER" id="PTHR22726">
    <property type="entry name" value="METALLOENDOPEPTIDASE OMA1"/>
    <property type="match status" value="1"/>
</dbReference>
<keyword evidence="7" id="KW-1133">Transmembrane helix</keyword>
<dbReference type="PANTHER" id="PTHR22726:SF1">
    <property type="entry name" value="METALLOENDOPEPTIDASE OMA1, MITOCHONDRIAL"/>
    <property type="match status" value="1"/>
</dbReference>
<feature type="domain" description="Peptidase M48" evidence="8">
    <location>
        <begin position="198"/>
        <end position="348"/>
    </location>
</feature>
<protein>
    <submittedName>
        <fullName evidence="9">M48 family metallopeptidase</fullName>
    </submittedName>
</protein>
<evidence type="ECO:0000256" key="2">
    <source>
        <dbReference type="ARBA" id="ARBA00022723"/>
    </source>
</evidence>
<keyword evidence="1 6" id="KW-0645">Protease</keyword>